<keyword evidence="3" id="KW-0812">Transmembrane</keyword>
<organism evidence="4 5">
    <name type="scientific">Chitinimonas prasina</name>
    <dbReference type="NCBI Taxonomy" id="1434937"/>
    <lineage>
        <taxon>Bacteria</taxon>
        <taxon>Pseudomonadati</taxon>
        <taxon>Pseudomonadota</taxon>
        <taxon>Betaproteobacteria</taxon>
        <taxon>Neisseriales</taxon>
        <taxon>Chitinibacteraceae</taxon>
        <taxon>Chitinimonas</taxon>
    </lineage>
</organism>
<dbReference type="Proteomes" id="UP001156706">
    <property type="component" value="Unassembled WGS sequence"/>
</dbReference>
<evidence type="ECO:0000256" key="2">
    <source>
        <dbReference type="SAM" id="MobiDB-lite"/>
    </source>
</evidence>
<keyword evidence="1" id="KW-0488">Methylation</keyword>
<dbReference type="RefSeq" id="WP_284195390.1">
    <property type="nucleotide sequence ID" value="NZ_BSOG01000001.1"/>
</dbReference>
<dbReference type="EMBL" id="BSOG01000001">
    <property type="protein sequence ID" value="GLR12260.1"/>
    <property type="molecule type" value="Genomic_DNA"/>
</dbReference>
<comment type="caution">
    <text evidence="4">The sequence shown here is derived from an EMBL/GenBank/DDBJ whole genome shotgun (WGS) entry which is preliminary data.</text>
</comment>
<evidence type="ECO:0008006" key="6">
    <source>
        <dbReference type="Google" id="ProtNLM"/>
    </source>
</evidence>
<name>A0ABQ5YBC8_9NEIS</name>
<evidence type="ECO:0000256" key="3">
    <source>
        <dbReference type="SAM" id="Phobius"/>
    </source>
</evidence>
<keyword evidence="5" id="KW-1185">Reference proteome</keyword>
<dbReference type="InterPro" id="IPR012902">
    <property type="entry name" value="N_methyl_site"/>
</dbReference>
<dbReference type="SUPFAM" id="SSF54523">
    <property type="entry name" value="Pili subunits"/>
    <property type="match status" value="1"/>
</dbReference>
<keyword evidence="3" id="KW-1133">Transmembrane helix</keyword>
<protein>
    <recommendedName>
        <fullName evidence="6">Prepilin-type N-terminal cleavage/methylation domain-containing protein</fullName>
    </recommendedName>
</protein>
<accession>A0ABQ5YBC8</accession>
<dbReference type="PRINTS" id="PR00813">
    <property type="entry name" value="BCTERIALGSPG"/>
</dbReference>
<dbReference type="Gene3D" id="3.30.700.10">
    <property type="entry name" value="Glycoprotein, Type 4 Pilin"/>
    <property type="match status" value="1"/>
</dbReference>
<sequence length="123" mass="13763">MRHRGFTLLELMIAMAIVATLLSIVAPRYLGSVDRAKETVLQDDLHTMRKVLDQFHADRGRYPNDLEELVSARYLRSIPVDPLTERNDTWRVEPPPPGSQGNVGDVRSGASGRGSDGRDYGSW</sequence>
<dbReference type="Pfam" id="PF07963">
    <property type="entry name" value="N_methyl"/>
    <property type="match status" value="1"/>
</dbReference>
<dbReference type="InterPro" id="IPR045584">
    <property type="entry name" value="Pilin-like"/>
</dbReference>
<reference evidence="5" key="1">
    <citation type="journal article" date="2019" name="Int. J. Syst. Evol. Microbiol.">
        <title>The Global Catalogue of Microorganisms (GCM) 10K type strain sequencing project: providing services to taxonomists for standard genome sequencing and annotation.</title>
        <authorList>
            <consortium name="The Broad Institute Genomics Platform"/>
            <consortium name="The Broad Institute Genome Sequencing Center for Infectious Disease"/>
            <person name="Wu L."/>
            <person name="Ma J."/>
        </authorList>
    </citation>
    <scope>NUCLEOTIDE SEQUENCE [LARGE SCALE GENOMIC DNA]</scope>
    <source>
        <strain evidence="5">NBRC 110044</strain>
    </source>
</reference>
<dbReference type="PROSITE" id="PS00409">
    <property type="entry name" value="PROKAR_NTER_METHYL"/>
    <property type="match status" value="1"/>
</dbReference>
<gene>
    <name evidence="4" type="ORF">GCM10007907_10500</name>
</gene>
<dbReference type="InterPro" id="IPR000983">
    <property type="entry name" value="Bac_GSPG_pilin"/>
</dbReference>
<evidence type="ECO:0000313" key="5">
    <source>
        <dbReference type="Proteomes" id="UP001156706"/>
    </source>
</evidence>
<feature type="transmembrane region" description="Helical" evidence="3">
    <location>
        <begin position="6"/>
        <end position="26"/>
    </location>
</feature>
<feature type="region of interest" description="Disordered" evidence="2">
    <location>
        <begin position="85"/>
        <end position="123"/>
    </location>
</feature>
<evidence type="ECO:0000313" key="4">
    <source>
        <dbReference type="EMBL" id="GLR12260.1"/>
    </source>
</evidence>
<dbReference type="NCBIfam" id="TIGR02532">
    <property type="entry name" value="IV_pilin_GFxxxE"/>
    <property type="match status" value="1"/>
</dbReference>
<evidence type="ECO:0000256" key="1">
    <source>
        <dbReference type="ARBA" id="ARBA00022481"/>
    </source>
</evidence>
<keyword evidence="3" id="KW-0472">Membrane</keyword>
<proteinExistence type="predicted"/>